<dbReference type="Gene3D" id="3.40.50.1820">
    <property type="entry name" value="alpha/beta hydrolase"/>
    <property type="match status" value="2"/>
</dbReference>
<dbReference type="Proteomes" id="UP000240883">
    <property type="component" value="Unassembled WGS sequence"/>
</dbReference>
<evidence type="ECO:0000256" key="1">
    <source>
        <dbReference type="PROSITE-ProRule" id="PRU10038"/>
    </source>
</evidence>
<dbReference type="PROSITE" id="PS01174">
    <property type="entry name" value="LIPASE_GDXG_SER"/>
    <property type="match status" value="1"/>
</dbReference>
<dbReference type="PANTHER" id="PTHR23024">
    <property type="entry name" value="ARYLACETAMIDE DEACETYLASE"/>
    <property type="match status" value="1"/>
</dbReference>
<dbReference type="InterPro" id="IPR013094">
    <property type="entry name" value="AB_hydrolase_3"/>
</dbReference>
<proteinExistence type="predicted"/>
<evidence type="ECO:0000259" key="2">
    <source>
        <dbReference type="Pfam" id="PF07859"/>
    </source>
</evidence>
<name>A0A2T2N4Y3_CORCC</name>
<dbReference type="InterPro" id="IPR029058">
    <property type="entry name" value="AB_hydrolase_fold"/>
</dbReference>
<dbReference type="Pfam" id="PF07859">
    <property type="entry name" value="Abhydrolase_3"/>
    <property type="match status" value="1"/>
</dbReference>
<dbReference type="GO" id="GO:0016787">
    <property type="term" value="F:hydrolase activity"/>
    <property type="evidence" value="ECO:0007669"/>
    <property type="project" value="UniProtKB-KW"/>
</dbReference>
<keyword evidence="4" id="KW-1185">Reference proteome</keyword>
<feature type="active site" evidence="1">
    <location>
        <position position="169"/>
    </location>
</feature>
<dbReference type="InterPro" id="IPR050466">
    <property type="entry name" value="Carboxylest/Gibb_receptor"/>
</dbReference>
<dbReference type="EMBL" id="KZ678149">
    <property type="protein sequence ID" value="PSN60449.1"/>
    <property type="molecule type" value="Genomic_DNA"/>
</dbReference>
<organism evidence="3 4">
    <name type="scientific">Corynespora cassiicola Philippines</name>
    <dbReference type="NCBI Taxonomy" id="1448308"/>
    <lineage>
        <taxon>Eukaryota</taxon>
        <taxon>Fungi</taxon>
        <taxon>Dikarya</taxon>
        <taxon>Ascomycota</taxon>
        <taxon>Pezizomycotina</taxon>
        <taxon>Dothideomycetes</taxon>
        <taxon>Pleosporomycetidae</taxon>
        <taxon>Pleosporales</taxon>
        <taxon>Corynesporascaceae</taxon>
        <taxon>Corynespora</taxon>
    </lineage>
</organism>
<evidence type="ECO:0000313" key="4">
    <source>
        <dbReference type="Proteomes" id="UP000240883"/>
    </source>
</evidence>
<dbReference type="PANTHER" id="PTHR23024:SF24">
    <property type="entry name" value="ALPHA_BETA HYDROLASE FOLD-3 DOMAIN-CONTAINING PROTEIN"/>
    <property type="match status" value="1"/>
</dbReference>
<accession>A0A2T2N4Y3</accession>
<sequence length="549" mass="62686">MASPTAQVNVRARLDYAINFLGTAHISTPLKTNRFKAFHRWNLQYKTENNQPIDIAIFAPKCLKLLRGVPIHVKFHGGGFVTGKTNVDFVFAKHLIELTESNNAIIIAPDHRLLPEHDGNDIIRDIQYFWKHVQSDQFRQELRDTILDYFPDDKIVNFNWERVLVSGDSAGGFLAAYSALHLMGKGSHLKIKAAYLQYPMLGYYKRSFPTWNGYKWVPADEVQELLRTVLDSPTNFKTLDPKIRENLNSYRETASGLQLIEKNVPKEIKVAVCEWKTERDIETLMQAKKVDPNLKDRFEKLTLKLQPNDEHQVDYQAALYILREAEIDNVMERIAADPRETFITEKNLETAKHDKVLRETAKAWNDDPRIFYADTWVSEKEAKDGIEAIDKTVHHLKITGQIPLTTGGVPPDRATLSNASASTDTWTSWFKGKDGTLDMLDRVGADIKDGSIQGGECVGGVVTGTVEFSRSHTLPPFFILHGARDVNCPIGDTERFIWLCRRAWEGVDMYLHREEGKGHGFDHDLCTGGRNRVEWLKNVNKKVEEAWLR</sequence>
<dbReference type="SUPFAM" id="SSF53474">
    <property type="entry name" value="alpha/beta-Hydrolases"/>
    <property type="match status" value="1"/>
</dbReference>
<reference evidence="3 4" key="1">
    <citation type="journal article" date="2018" name="Front. Microbiol.">
        <title>Genome-Wide Analysis of Corynespora cassiicola Leaf Fall Disease Putative Effectors.</title>
        <authorList>
            <person name="Lopez D."/>
            <person name="Ribeiro S."/>
            <person name="Label P."/>
            <person name="Fumanal B."/>
            <person name="Venisse J.S."/>
            <person name="Kohler A."/>
            <person name="de Oliveira R.R."/>
            <person name="Labutti K."/>
            <person name="Lipzen A."/>
            <person name="Lail K."/>
            <person name="Bauer D."/>
            <person name="Ohm R.A."/>
            <person name="Barry K.W."/>
            <person name="Spatafora J."/>
            <person name="Grigoriev I.V."/>
            <person name="Martin F.M."/>
            <person name="Pujade-Renaud V."/>
        </authorList>
    </citation>
    <scope>NUCLEOTIDE SEQUENCE [LARGE SCALE GENOMIC DNA]</scope>
    <source>
        <strain evidence="3 4">Philippines</strain>
    </source>
</reference>
<dbReference type="AlphaFoldDB" id="A0A2T2N4Y3"/>
<dbReference type="OrthoDB" id="19653at2759"/>
<dbReference type="STRING" id="1448308.A0A2T2N4Y3"/>
<dbReference type="InterPro" id="IPR033140">
    <property type="entry name" value="Lipase_GDXG_put_SER_AS"/>
</dbReference>
<keyword evidence="3" id="KW-0378">Hydrolase</keyword>
<evidence type="ECO:0000313" key="3">
    <source>
        <dbReference type="EMBL" id="PSN60449.1"/>
    </source>
</evidence>
<gene>
    <name evidence="3" type="ORF">BS50DRAFT_655578</name>
</gene>
<protein>
    <submittedName>
        <fullName evidence="3">Alpha/beta-hydrolase</fullName>
    </submittedName>
</protein>
<feature type="domain" description="Alpha/beta hydrolase fold-3" evidence="2">
    <location>
        <begin position="73"/>
        <end position="231"/>
    </location>
</feature>